<protein>
    <submittedName>
        <fullName evidence="1">Uncharacterized protein</fullName>
    </submittedName>
</protein>
<name>A0A8S5Q5N5_9CAUD</name>
<evidence type="ECO:0000313" key="1">
    <source>
        <dbReference type="EMBL" id="DAE14083.1"/>
    </source>
</evidence>
<reference evidence="1" key="1">
    <citation type="journal article" date="2021" name="Proc. Natl. Acad. Sci. U.S.A.">
        <title>A Catalog of Tens of Thousands of Viruses from Human Metagenomes Reveals Hidden Associations with Chronic Diseases.</title>
        <authorList>
            <person name="Tisza M.J."/>
            <person name="Buck C.B."/>
        </authorList>
    </citation>
    <scope>NUCLEOTIDE SEQUENCE</scope>
    <source>
        <strain evidence="1">Ctlwr10</strain>
    </source>
</reference>
<accession>A0A8S5Q5N5</accession>
<organism evidence="1">
    <name type="scientific">Caudovirales sp. ctlwr10</name>
    <dbReference type="NCBI Taxonomy" id="2825771"/>
    <lineage>
        <taxon>Viruses</taxon>
        <taxon>Duplodnaviria</taxon>
        <taxon>Heunggongvirae</taxon>
        <taxon>Uroviricota</taxon>
        <taxon>Caudoviricetes</taxon>
    </lineage>
</organism>
<sequence>MSTAEAIHINPEEIPAFRREELARCVLDLMELAFSVPGEEERYQQWLIGYRERKRQRTTEERR</sequence>
<dbReference type="EMBL" id="BK015575">
    <property type="protein sequence ID" value="DAE14083.1"/>
    <property type="molecule type" value="Genomic_DNA"/>
</dbReference>
<proteinExistence type="predicted"/>